<dbReference type="OrthoDB" id="7062657at2"/>
<dbReference type="CDD" id="cd09614">
    <property type="entry name" value="griffithsin_like"/>
    <property type="match status" value="1"/>
</dbReference>
<accession>C5BLD8</accession>
<evidence type="ECO:0000256" key="1">
    <source>
        <dbReference type="SAM" id="SignalP"/>
    </source>
</evidence>
<keyword evidence="1" id="KW-0732">Signal</keyword>
<protein>
    <submittedName>
        <fullName evidence="3">Lectin</fullName>
    </submittedName>
</protein>
<feature type="signal peptide" evidence="1">
    <location>
        <begin position="1"/>
        <end position="18"/>
    </location>
</feature>
<sequence length="161" mass="16796">MKKIIAGVLMLSSMVAGAQKFEAGVSGGWGGTPFADNPPTDFSQIHDITLCGGSVVDSISTNIEDVYGNVQSYGKKGGNGGTCSTLYFYSGEYITSVTGRYGSRVDSMVITTNYGRTLSKGGNGGGGDFKYTANDQFQIAGFAGRSGSKLDAVGVIYLRSY</sequence>
<keyword evidence="4" id="KW-1185">Reference proteome</keyword>
<name>C5BLD8_TERTT</name>
<dbReference type="PANTHER" id="PTHR47293:SF43">
    <property type="entry name" value="PENTATRICOPEPTIDE REPEAT-CONTAINING PROTEIN DWY1, CHLOROPLASTIC"/>
    <property type="match status" value="1"/>
</dbReference>
<dbReference type="InterPro" id="IPR036404">
    <property type="entry name" value="Jacalin-like_lectin_dom_sf"/>
</dbReference>
<dbReference type="Proteomes" id="UP000009080">
    <property type="component" value="Chromosome"/>
</dbReference>
<dbReference type="EMBL" id="CP001614">
    <property type="protein sequence ID" value="ACR12741.1"/>
    <property type="molecule type" value="Genomic_DNA"/>
</dbReference>
<dbReference type="eggNOG" id="COG3743">
    <property type="taxonomic scope" value="Bacteria"/>
</dbReference>
<organism evidence="3 4">
    <name type="scientific">Teredinibacter turnerae (strain ATCC 39867 / T7901)</name>
    <dbReference type="NCBI Taxonomy" id="377629"/>
    <lineage>
        <taxon>Bacteria</taxon>
        <taxon>Pseudomonadati</taxon>
        <taxon>Pseudomonadota</taxon>
        <taxon>Gammaproteobacteria</taxon>
        <taxon>Cellvibrionales</taxon>
        <taxon>Cellvibrionaceae</taxon>
        <taxon>Teredinibacter</taxon>
    </lineage>
</organism>
<dbReference type="AlphaFoldDB" id="C5BLD8"/>
<dbReference type="PROSITE" id="PS51752">
    <property type="entry name" value="JACALIN_LECTIN"/>
    <property type="match status" value="1"/>
</dbReference>
<reference evidence="3 4" key="1">
    <citation type="journal article" date="2009" name="PLoS ONE">
        <title>The complete genome of Teredinibacter turnerae T7901: an intracellular endosymbiont of marine wood-boring bivalves (shipworms).</title>
        <authorList>
            <person name="Yang J.C."/>
            <person name="Madupu R."/>
            <person name="Durkin A.S."/>
            <person name="Ekborg N.A."/>
            <person name="Pedamallu C.S."/>
            <person name="Hostetler J.B."/>
            <person name="Radune D."/>
            <person name="Toms B.S."/>
            <person name="Henrissat B."/>
            <person name="Coutinho P.M."/>
            <person name="Schwarz S."/>
            <person name="Field L."/>
            <person name="Trindade-Silva A.E."/>
            <person name="Soares C.A.G."/>
            <person name="Elshahawi S."/>
            <person name="Hanora A."/>
            <person name="Schmidt E.W."/>
            <person name="Haygood M.G."/>
            <person name="Posfai J."/>
            <person name="Benner J."/>
            <person name="Madinger C."/>
            <person name="Nove J."/>
            <person name="Anton B."/>
            <person name="Chaudhary K."/>
            <person name="Foster J."/>
            <person name="Holman A."/>
            <person name="Kumar S."/>
            <person name="Lessard P.A."/>
            <person name="Luyten Y.A."/>
            <person name="Slatko B."/>
            <person name="Wood N."/>
            <person name="Wu B."/>
            <person name="Teplitski M."/>
            <person name="Mougous J.D."/>
            <person name="Ward N."/>
            <person name="Eisen J.A."/>
            <person name="Badger J.H."/>
            <person name="Distel D.L."/>
        </authorList>
    </citation>
    <scope>NUCLEOTIDE SEQUENCE [LARGE SCALE GENOMIC DNA]</scope>
    <source>
        <strain evidence="4">ATCC 39867 / T7901</strain>
    </source>
</reference>
<dbReference type="RefSeq" id="WP_015818853.1">
    <property type="nucleotide sequence ID" value="NC_012997.1"/>
</dbReference>
<dbReference type="SMART" id="SM00915">
    <property type="entry name" value="Jacalin"/>
    <property type="match status" value="1"/>
</dbReference>
<feature type="domain" description="Jacalin-type lectin" evidence="2">
    <location>
        <begin position="18"/>
        <end position="159"/>
    </location>
</feature>
<dbReference type="Pfam" id="PF01419">
    <property type="entry name" value="Jacalin"/>
    <property type="match status" value="1"/>
</dbReference>
<dbReference type="InterPro" id="IPR001229">
    <property type="entry name" value="Jacalin-like_lectin_dom"/>
</dbReference>
<dbReference type="KEGG" id="ttu:TERTU_0155"/>
<dbReference type="SUPFAM" id="SSF51101">
    <property type="entry name" value="Mannose-binding lectins"/>
    <property type="match status" value="1"/>
</dbReference>
<proteinExistence type="predicted"/>
<dbReference type="Gene3D" id="2.100.10.30">
    <property type="entry name" value="Jacalin-like lectin domain"/>
    <property type="match status" value="1"/>
</dbReference>
<evidence type="ECO:0000313" key="4">
    <source>
        <dbReference type="Proteomes" id="UP000009080"/>
    </source>
</evidence>
<evidence type="ECO:0000313" key="3">
    <source>
        <dbReference type="EMBL" id="ACR12741.1"/>
    </source>
</evidence>
<dbReference type="STRING" id="377629.TERTU_0155"/>
<gene>
    <name evidence="3" type="ordered locus">TERTU_0155</name>
</gene>
<dbReference type="PANTHER" id="PTHR47293">
    <property type="entry name" value="JACALIN-RELATED LECTIN 3"/>
    <property type="match status" value="1"/>
</dbReference>
<dbReference type="HOGENOM" id="CLU_106948_0_0_6"/>
<feature type="chain" id="PRO_5002948861" evidence="1">
    <location>
        <begin position="19"/>
        <end position="161"/>
    </location>
</feature>
<evidence type="ECO:0000259" key="2">
    <source>
        <dbReference type="PROSITE" id="PS51752"/>
    </source>
</evidence>